<reference evidence="1 2" key="1">
    <citation type="journal article" date="2019" name="Nat. Ecol. Evol.">
        <title>Megaphylogeny resolves global patterns of mushroom evolution.</title>
        <authorList>
            <person name="Varga T."/>
            <person name="Krizsan K."/>
            <person name="Foldi C."/>
            <person name="Dima B."/>
            <person name="Sanchez-Garcia M."/>
            <person name="Sanchez-Ramirez S."/>
            <person name="Szollosi G.J."/>
            <person name="Szarkandi J.G."/>
            <person name="Papp V."/>
            <person name="Albert L."/>
            <person name="Andreopoulos W."/>
            <person name="Angelini C."/>
            <person name="Antonin V."/>
            <person name="Barry K.W."/>
            <person name="Bougher N.L."/>
            <person name="Buchanan P."/>
            <person name="Buyck B."/>
            <person name="Bense V."/>
            <person name="Catcheside P."/>
            <person name="Chovatia M."/>
            <person name="Cooper J."/>
            <person name="Damon W."/>
            <person name="Desjardin D."/>
            <person name="Finy P."/>
            <person name="Geml J."/>
            <person name="Haridas S."/>
            <person name="Hughes K."/>
            <person name="Justo A."/>
            <person name="Karasinski D."/>
            <person name="Kautmanova I."/>
            <person name="Kiss B."/>
            <person name="Kocsube S."/>
            <person name="Kotiranta H."/>
            <person name="LaButti K.M."/>
            <person name="Lechner B.E."/>
            <person name="Liimatainen K."/>
            <person name="Lipzen A."/>
            <person name="Lukacs Z."/>
            <person name="Mihaltcheva S."/>
            <person name="Morgado L.N."/>
            <person name="Niskanen T."/>
            <person name="Noordeloos M.E."/>
            <person name="Ohm R.A."/>
            <person name="Ortiz-Santana B."/>
            <person name="Ovrebo C."/>
            <person name="Racz N."/>
            <person name="Riley R."/>
            <person name="Savchenko A."/>
            <person name="Shiryaev A."/>
            <person name="Soop K."/>
            <person name="Spirin V."/>
            <person name="Szebenyi C."/>
            <person name="Tomsovsky M."/>
            <person name="Tulloss R.E."/>
            <person name="Uehling J."/>
            <person name="Grigoriev I.V."/>
            <person name="Vagvolgyi C."/>
            <person name="Papp T."/>
            <person name="Martin F.M."/>
            <person name="Miettinen O."/>
            <person name="Hibbett D.S."/>
            <person name="Nagy L.G."/>
        </authorList>
    </citation>
    <scope>NUCLEOTIDE SEQUENCE [LARGE SCALE GENOMIC DNA]</scope>
    <source>
        <strain evidence="1 2">CBS 962.96</strain>
    </source>
</reference>
<proteinExistence type="predicted"/>
<dbReference type="Proteomes" id="UP000297245">
    <property type="component" value="Unassembled WGS sequence"/>
</dbReference>
<evidence type="ECO:0000313" key="2">
    <source>
        <dbReference type="Proteomes" id="UP000297245"/>
    </source>
</evidence>
<organism evidence="1 2">
    <name type="scientific">Dendrothele bispora (strain CBS 962.96)</name>
    <dbReference type="NCBI Taxonomy" id="1314807"/>
    <lineage>
        <taxon>Eukaryota</taxon>
        <taxon>Fungi</taxon>
        <taxon>Dikarya</taxon>
        <taxon>Basidiomycota</taxon>
        <taxon>Agaricomycotina</taxon>
        <taxon>Agaricomycetes</taxon>
        <taxon>Agaricomycetidae</taxon>
        <taxon>Agaricales</taxon>
        <taxon>Agaricales incertae sedis</taxon>
        <taxon>Dendrothele</taxon>
    </lineage>
</organism>
<evidence type="ECO:0000313" key="1">
    <source>
        <dbReference type="EMBL" id="THU78774.1"/>
    </source>
</evidence>
<protein>
    <submittedName>
        <fullName evidence="1">Uncharacterized protein</fullName>
    </submittedName>
</protein>
<name>A0A4S8KSH7_DENBC</name>
<keyword evidence="2" id="KW-1185">Reference proteome</keyword>
<gene>
    <name evidence="1" type="ORF">K435DRAFT_973399</name>
</gene>
<dbReference type="AlphaFoldDB" id="A0A4S8KSH7"/>
<sequence>MPSRDSIRVPSIAYSSGGVVKRLARSILAVNQGHLTSLRLNFGVPESSEPDELQNALSDVSSDYDHRMPLTHLSMSGWHLSELAICRSSSPSLHSLRITQNQPFDLCLAFTTEDVYLHDITVRDVDNTLLEYLESYSGCVLSKCYALVNREGLSQLDHHALSAQFHNKFLPKHQSFQEFLYFRTAKDSGYFRAEYGQELGAGAKD</sequence>
<accession>A0A4S8KSH7</accession>
<dbReference type="EMBL" id="ML180136">
    <property type="protein sequence ID" value="THU78774.1"/>
    <property type="molecule type" value="Genomic_DNA"/>
</dbReference>